<feature type="compositionally biased region" description="Basic residues" evidence="1">
    <location>
        <begin position="271"/>
        <end position="293"/>
    </location>
</feature>
<feature type="compositionally biased region" description="Low complexity" evidence="1">
    <location>
        <begin position="294"/>
        <end position="304"/>
    </location>
</feature>
<evidence type="ECO:0000313" key="3">
    <source>
        <dbReference type="Proteomes" id="UP001153678"/>
    </source>
</evidence>
<comment type="caution">
    <text evidence="2">The sequence shown here is derived from an EMBL/GenBank/DDBJ whole genome shotgun (WGS) entry which is preliminary data.</text>
</comment>
<feature type="compositionally biased region" description="Low complexity" evidence="1">
    <location>
        <begin position="318"/>
        <end position="339"/>
    </location>
</feature>
<protein>
    <submittedName>
        <fullName evidence="2">3061_t:CDS:1</fullName>
    </submittedName>
</protein>
<accession>A0A9W4SRD7</accession>
<dbReference type="EMBL" id="CAMKVN010001927">
    <property type="protein sequence ID" value="CAI2178812.1"/>
    <property type="molecule type" value="Genomic_DNA"/>
</dbReference>
<sequence length="567" mass="64741">MSPDILSTNDEDRKPLMVTEDTDLDFLTNSSMESLGFIGQPLQVNTSSVSTSNPFASFDDVFYHGNSKPTSRNNSYKRVNNHTYYPSVGELFWKEGQMYSDVRLSFEDRGILAARAGIPTELRLHSLVLFQSQFFKEQLSVTSAAIPSSPASNIIKEKQIIVRLPSRITEEDIINFYTTLKLMYTKNWDVELANNLTKGVGCLSVCCEIGFHEGIETCWKWLVSKCNRDKNKEMMRRLIEAYPNLHEQFSEPDEKINPNVFASTSYQNSSKSKRNSPTHRHSSRRSNKSRRRTNSSGNGNFNNRQSVPPKIKLNRGDASMLSASSTSPAPTIPSNSTTFPPLPPTSPPSIFNNSRILNTWITNFESYAISSKRACSKMQIESRKDNKCFPFLEHFVSIFDSINQLGRAKHINSPEALDYTLRMLNVIKIEHAHFHTLHMPSQNKRLKPFKSFKSLKSFNRSLLHESLDEPLSQIIKNILAPLEQKHLCDYLWAPSNISNLMHLREIRSDDEDNMEEDEFVGYDQMMGEISLVKASRVSKIEHMVVGDKMAKCMREIRSNTSKNYRSS</sequence>
<proteinExistence type="predicted"/>
<name>A0A9W4SRD7_9GLOM</name>
<gene>
    <name evidence="2" type="ORF">FWILDA_LOCUS8775</name>
</gene>
<evidence type="ECO:0000256" key="1">
    <source>
        <dbReference type="SAM" id="MobiDB-lite"/>
    </source>
</evidence>
<dbReference type="AlphaFoldDB" id="A0A9W4SRD7"/>
<feature type="region of interest" description="Disordered" evidence="1">
    <location>
        <begin position="265"/>
        <end position="344"/>
    </location>
</feature>
<reference evidence="2" key="1">
    <citation type="submission" date="2022-08" db="EMBL/GenBank/DDBJ databases">
        <authorList>
            <person name="Kallberg Y."/>
            <person name="Tangrot J."/>
            <person name="Rosling A."/>
        </authorList>
    </citation>
    <scope>NUCLEOTIDE SEQUENCE</scope>
    <source>
        <strain evidence="2">Wild A</strain>
    </source>
</reference>
<organism evidence="2 3">
    <name type="scientific">Funneliformis geosporum</name>
    <dbReference type="NCBI Taxonomy" id="1117311"/>
    <lineage>
        <taxon>Eukaryota</taxon>
        <taxon>Fungi</taxon>
        <taxon>Fungi incertae sedis</taxon>
        <taxon>Mucoromycota</taxon>
        <taxon>Glomeromycotina</taxon>
        <taxon>Glomeromycetes</taxon>
        <taxon>Glomerales</taxon>
        <taxon>Glomeraceae</taxon>
        <taxon>Funneliformis</taxon>
    </lineage>
</organism>
<dbReference type="Proteomes" id="UP001153678">
    <property type="component" value="Unassembled WGS sequence"/>
</dbReference>
<keyword evidence="3" id="KW-1185">Reference proteome</keyword>
<evidence type="ECO:0000313" key="2">
    <source>
        <dbReference type="EMBL" id="CAI2178812.1"/>
    </source>
</evidence>
<dbReference type="OrthoDB" id="2408370at2759"/>